<proteinExistence type="predicted"/>
<dbReference type="AlphaFoldDB" id="A0A3E0H3I6"/>
<organism evidence="2 3">
    <name type="scientific">Paraperlucidibaca baekdonensis</name>
    <dbReference type="NCBI Taxonomy" id="748120"/>
    <lineage>
        <taxon>Bacteria</taxon>
        <taxon>Pseudomonadati</taxon>
        <taxon>Pseudomonadota</taxon>
        <taxon>Gammaproteobacteria</taxon>
        <taxon>Moraxellales</taxon>
        <taxon>Moraxellaceae</taxon>
        <taxon>Paraperlucidibaca</taxon>
    </lineage>
</organism>
<evidence type="ECO:0000256" key="1">
    <source>
        <dbReference type="SAM" id="MobiDB-lite"/>
    </source>
</evidence>
<dbReference type="Proteomes" id="UP000256774">
    <property type="component" value="Unassembled WGS sequence"/>
</dbReference>
<accession>A0A3E0H3I6</accession>
<feature type="region of interest" description="Disordered" evidence="1">
    <location>
        <begin position="161"/>
        <end position="180"/>
    </location>
</feature>
<evidence type="ECO:0000313" key="2">
    <source>
        <dbReference type="EMBL" id="REH37869.1"/>
    </source>
</evidence>
<dbReference type="InterPro" id="IPR009883">
    <property type="entry name" value="YgfX"/>
</dbReference>
<sequence length="180" mass="20877">MPSRRERLWRLVVLALLALAPLTGHVPLLYLLPAYSAFALQARWFWRRPASSGEIAILQQAASGWRLTDHQGRVYLAELDGPVRDWPGLLCLSFRQRADDVLEVDTTPSDDGSLRDTPRHWRMAIWRDQLSAEDWRHLRVNVLWRRRPVVKSYRQRWQDARDSRACNADPATPAAPTRYG</sequence>
<name>A0A3E0H3I6_9GAMM</name>
<comment type="caution">
    <text evidence="2">The sequence shown here is derived from an EMBL/GenBank/DDBJ whole genome shotgun (WGS) entry which is preliminary data.</text>
</comment>
<dbReference type="EMBL" id="QUNR01000003">
    <property type="protein sequence ID" value="REH37869.1"/>
    <property type="molecule type" value="Genomic_DNA"/>
</dbReference>
<keyword evidence="3" id="KW-1185">Reference proteome</keyword>
<evidence type="ECO:0000313" key="3">
    <source>
        <dbReference type="Proteomes" id="UP000256774"/>
    </source>
</evidence>
<protein>
    <submittedName>
        <fullName evidence="2">Uncharacterized protein</fullName>
    </submittedName>
</protein>
<gene>
    <name evidence="2" type="ORF">DFR26_1653</name>
</gene>
<dbReference type="Pfam" id="PF07254">
    <property type="entry name" value="Cpta_toxin"/>
    <property type="match status" value="1"/>
</dbReference>
<reference evidence="2 3" key="1">
    <citation type="submission" date="2018-08" db="EMBL/GenBank/DDBJ databases">
        <title>Genomic Encyclopedia of Type Strains, Phase IV (KMG-IV): sequencing the most valuable type-strain genomes for metagenomic binning, comparative biology and taxonomic classification.</title>
        <authorList>
            <person name="Goeker M."/>
        </authorList>
    </citation>
    <scope>NUCLEOTIDE SEQUENCE [LARGE SCALE GENOMIC DNA]</scope>
    <source>
        <strain evidence="2 3">DSM 26022</strain>
    </source>
</reference>